<proteinExistence type="inferred from homology"/>
<keyword evidence="6" id="KW-1185">Reference proteome</keyword>
<accession>A0AAE3VHF5</accession>
<organism evidence="5 6">
    <name type="scientific">Oligosphaera ethanolica</name>
    <dbReference type="NCBI Taxonomy" id="760260"/>
    <lineage>
        <taxon>Bacteria</taxon>
        <taxon>Pseudomonadati</taxon>
        <taxon>Lentisphaerota</taxon>
        <taxon>Oligosphaeria</taxon>
        <taxon>Oligosphaerales</taxon>
        <taxon>Oligosphaeraceae</taxon>
        <taxon>Oligosphaera</taxon>
    </lineage>
</organism>
<dbReference type="RefSeq" id="WP_307262067.1">
    <property type="nucleotide sequence ID" value="NZ_JAUSVL010000001.1"/>
</dbReference>
<dbReference type="GO" id="GO:0000166">
    <property type="term" value="F:nucleotide binding"/>
    <property type="evidence" value="ECO:0007669"/>
    <property type="project" value="InterPro"/>
</dbReference>
<dbReference type="EMBL" id="JAUSVL010000001">
    <property type="protein sequence ID" value="MDQ0290495.1"/>
    <property type="molecule type" value="Genomic_DNA"/>
</dbReference>
<protein>
    <submittedName>
        <fullName evidence="5">Dehydrogenase</fullName>
    </submittedName>
</protein>
<sequence>MKRIGLMGCGTVADYGHIPVILNTPGLTLHAVFDPDPQRLRFVQEKFGLANTYQDEASFFASGIDAVTVTSPAPCHLANIRAASRAGKHVLCEKPLGMTEDECREMIDCTARAGVMLFTGFDYRFSPAALQIRQWLRDGAIGDLRSLRLIYIWNCHGKRQRNDQGLLVENARRQGRMDEGGPMVDCGVHQIDLARFWTGSEVQSWTAAGAWVDEYDAPDHMYLHMQHDSGAHSMVEISYSYCHTCQQPVNVFTYDLIGTKGLIRYDRNAKILDMRNQDGVFTMPFAPEKNFAALYEHFRDALAQGGSDVLPTGLDGLMAAKISREATDALVAQCPRGSK</sequence>
<comment type="caution">
    <text evidence="5">The sequence shown here is derived from an EMBL/GenBank/DDBJ whole genome shotgun (WGS) entry which is preliminary data.</text>
</comment>
<name>A0AAE3VHF5_9BACT</name>
<dbReference type="AlphaFoldDB" id="A0AAE3VHF5"/>
<dbReference type="SUPFAM" id="SSF51735">
    <property type="entry name" value="NAD(P)-binding Rossmann-fold domains"/>
    <property type="match status" value="1"/>
</dbReference>
<evidence type="ECO:0000313" key="6">
    <source>
        <dbReference type="Proteomes" id="UP001238163"/>
    </source>
</evidence>
<dbReference type="SUPFAM" id="SSF55347">
    <property type="entry name" value="Glyceraldehyde-3-phosphate dehydrogenase-like, C-terminal domain"/>
    <property type="match status" value="1"/>
</dbReference>
<feature type="domain" description="Gfo/Idh/MocA-like oxidoreductase N-terminal" evidence="3">
    <location>
        <begin position="3"/>
        <end position="121"/>
    </location>
</feature>
<dbReference type="Gene3D" id="3.40.50.720">
    <property type="entry name" value="NAD(P)-binding Rossmann-like Domain"/>
    <property type="match status" value="1"/>
</dbReference>
<dbReference type="InterPro" id="IPR055170">
    <property type="entry name" value="GFO_IDH_MocA-like_dom"/>
</dbReference>
<dbReference type="InterPro" id="IPR051317">
    <property type="entry name" value="Gfo/Idh/MocA_oxidoreduct"/>
</dbReference>
<reference evidence="5" key="1">
    <citation type="submission" date="2023-07" db="EMBL/GenBank/DDBJ databases">
        <title>Genomic Encyclopedia of Type Strains, Phase IV (KMG-IV): sequencing the most valuable type-strain genomes for metagenomic binning, comparative biology and taxonomic classification.</title>
        <authorList>
            <person name="Goeker M."/>
        </authorList>
    </citation>
    <scope>NUCLEOTIDE SEQUENCE</scope>
    <source>
        <strain evidence="5">DSM 24202</strain>
    </source>
</reference>
<evidence type="ECO:0000259" key="4">
    <source>
        <dbReference type="Pfam" id="PF22725"/>
    </source>
</evidence>
<gene>
    <name evidence="5" type="ORF">J3R75_002602</name>
</gene>
<evidence type="ECO:0000256" key="1">
    <source>
        <dbReference type="ARBA" id="ARBA00010928"/>
    </source>
</evidence>
<dbReference type="PANTHER" id="PTHR43708:SF5">
    <property type="entry name" value="CONSERVED EXPRESSED OXIDOREDUCTASE (EUROFUNG)-RELATED"/>
    <property type="match status" value="1"/>
</dbReference>
<dbReference type="InterPro" id="IPR000683">
    <property type="entry name" value="Gfo/Idh/MocA-like_OxRdtase_N"/>
</dbReference>
<dbReference type="Pfam" id="PF01408">
    <property type="entry name" value="GFO_IDH_MocA"/>
    <property type="match status" value="1"/>
</dbReference>
<comment type="similarity">
    <text evidence="1">Belongs to the Gfo/Idh/MocA family.</text>
</comment>
<dbReference type="Pfam" id="PF22725">
    <property type="entry name" value="GFO_IDH_MocA_C3"/>
    <property type="match status" value="1"/>
</dbReference>
<dbReference type="GO" id="GO:0016491">
    <property type="term" value="F:oxidoreductase activity"/>
    <property type="evidence" value="ECO:0007669"/>
    <property type="project" value="UniProtKB-KW"/>
</dbReference>
<evidence type="ECO:0000313" key="5">
    <source>
        <dbReference type="EMBL" id="MDQ0290495.1"/>
    </source>
</evidence>
<evidence type="ECO:0000259" key="3">
    <source>
        <dbReference type="Pfam" id="PF01408"/>
    </source>
</evidence>
<evidence type="ECO:0000256" key="2">
    <source>
        <dbReference type="ARBA" id="ARBA00023002"/>
    </source>
</evidence>
<keyword evidence="2" id="KW-0560">Oxidoreductase</keyword>
<dbReference type="Proteomes" id="UP001238163">
    <property type="component" value="Unassembled WGS sequence"/>
</dbReference>
<dbReference type="PANTHER" id="PTHR43708">
    <property type="entry name" value="CONSERVED EXPRESSED OXIDOREDUCTASE (EUROFUNG)"/>
    <property type="match status" value="1"/>
</dbReference>
<dbReference type="Gene3D" id="3.30.360.10">
    <property type="entry name" value="Dihydrodipicolinate Reductase, domain 2"/>
    <property type="match status" value="1"/>
</dbReference>
<dbReference type="InterPro" id="IPR036291">
    <property type="entry name" value="NAD(P)-bd_dom_sf"/>
</dbReference>
<feature type="domain" description="GFO/IDH/MocA-like oxidoreductase" evidence="4">
    <location>
        <begin position="130"/>
        <end position="263"/>
    </location>
</feature>